<dbReference type="Proteomes" id="UP000677054">
    <property type="component" value="Unassembled WGS sequence"/>
</dbReference>
<gene>
    <name evidence="3" type="ORF">DSTB1V02_LOCUS1929</name>
</gene>
<dbReference type="EMBL" id="CAJPEV010000198">
    <property type="protein sequence ID" value="CAG0882211.1"/>
    <property type="molecule type" value="Genomic_DNA"/>
</dbReference>
<sequence>MRRPRRDSTFNQPVFPSATAGLNSYSSGTGINSELQELTERGSPAPKPGNVKLQPPRRIQNVSQGLDLEIPPSYSGSNFLSVPSTAAPSLQRRNTISAPTAASTTNGRRIPDIDYRMELDRQVREKQIRQQQEKQRYEPSFYEQNARRGNLGPQNERVFLDNDKPAQFWFEQKSRRRAHVSMRADELPDPKQVRAELERDLQEQIMRKKQLELDQKKKEKEEEEKEIARMRQQQEKMTKAFEEEQMKKQMKERKRLERADALARRQEVLLNQDKMKQQGGGDVVTIPPMPDFSTAISTTRPTPSPLDQVDGGGTGGASAMMFPPSTAFGGIKNFSQVPGMGGGLSDARMNLATMPSSDMAFLDSNTVQLGAQLDPALLNDYHGPIDPAFADFTNNDPLWNTGLNTGLLEHRMDMGDPQFQLPSIQVSPMY</sequence>
<feature type="compositionally biased region" description="Polar residues" evidence="2">
    <location>
        <begin position="9"/>
        <end position="36"/>
    </location>
</feature>
<keyword evidence="4" id="KW-1185">Reference proteome</keyword>
<dbReference type="AlphaFoldDB" id="A0A7R8X0Y1"/>
<reference evidence="3" key="1">
    <citation type="submission" date="2020-11" db="EMBL/GenBank/DDBJ databases">
        <authorList>
            <person name="Tran Van P."/>
        </authorList>
    </citation>
    <scope>NUCLEOTIDE SEQUENCE</scope>
</reference>
<proteinExistence type="predicted"/>
<evidence type="ECO:0000313" key="4">
    <source>
        <dbReference type="Proteomes" id="UP000677054"/>
    </source>
</evidence>
<evidence type="ECO:0000256" key="2">
    <source>
        <dbReference type="SAM" id="MobiDB-lite"/>
    </source>
</evidence>
<keyword evidence="1" id="KW-0175">Coiled coil</keyword>
<protein>
    <submittedName>
        <fullName evidence="3">Uncharacterized protein</fullName>
    </submittedName>
</protein>
<name>A0A7R8X0Y1_9CRUS</name>
<evidence type="ECO:0000313" key="3">
    <source>
        <dbReference type="EMBL" id="CAD7241953.1"/>
    </source>
</evidence>
<dbReference type="EMBL" id="LR899715">
    <property type="protein sequence ID" value="CAD7241953.1"/>
    <property type="molecule type" value="Genomic_DNA"/>
</dbReference>
<feature type="region of interest" description="Disordered" evidence="2">
    <location>
        <begin position="1"/>
        <end position="64"/>
    </location>
</feature>
<evidence type="ECO:0000256" key="1">
    <source>
        <dbReference type="SAM" id="Coils"/>
    </source>
</evidence>
<feature type="coiled-coil region" evidence="1">
    <location>
        <begin position="194"/>
        <end position="259"/>
    </location>
</feature>
<accession>A0A7R8X0Y1</accession>
<organism evidence="3">
    <name type="scientific">Darwinula stevensoni</name>
    <dbReference type="NCBI Taxonomy" id="69355"/>
    <lineage>
        <taxon>Eukaryota</taxon>
        <taxon>Metazoa</taxon>
        <taxon>Ecdysozoa</taxon>
        <taxon>Arthropoda</taxon>
        <taxon>Crustacea</taxon>
        <taxon>Oligostraca</taxon>
        <taxon>Ostracoda</taxon>
        <taxon>Podocopa</taxon>
        <taxon>Podocopida</taxon>
        <taxon>Darwinulocopina</taxon>
        <taxon>Darwinuloidea</taxon>
        <taxon>Darwinulidae</taxon>
        <taxon>Darwinula</taxon>
    </lineage>
</organism>